<evidence type="ECO:0000256" key="1">
    <source>
        <dbReference type="SAM" id="SignalP"/>
    </source>
</evidence>
<evidence type="ECO:0008006" key="4">
    <source>
        <dbReference type="Google" id="ProtNLM"/>
    </source>
</evidence>
<name>H6NBA6_9BACL</name>
<protein>
    <recommendedName>
        <fullName evidence="4">DUF4352 domain-containing protein</fullName>
    </recommendedName>
</protein>
<dbReference type="Proteomes" id="UP000007523">
    <property type="component" value="Chromosome"/>
</dbReference>
<evidence type="ECO:0000313" key="2">
    <source>
        <dbReference type="EMBL" id="AFC32074.1"/>
    </source>
</evidence>
<organism evidence="2 3">
    <name type="scientific">Paenibacillus mucilaginosus 3016</name>
    <dbReference type="NCBI Taxonomy" id="1116391"/>
    <lineage>
        <taxon>Bacteria</taxon>
        <taxon>Bacillati</taxon>
        <taxon>Bacillota</taxon>
        <taxon>Bacilli</taxon>
        <taxon>Bacillales</taxon>
        <taxon>Paenibacillaceae</taxon>
        <taxon>Paenibacillus</taxon>
    </lineage>
</organism>
<accession>H6NBA6</accession>
<feature type="chain" id="PRO_5038703566" description="DUF4352 domain-containing protein" evidence="1">
    <location>
        <begin position="25"/>
        <end position="619"/>
    </location>
</feature>
<keyword evidence="1" id="KW-0732">Signal</keyword>
<evidence type="ECO:0000313" key="3">
    <source>
        <dbReference type="Proteomes" id="UP000007523"/>
    </source>
</evidence>
<feature type="signal peptide" evidence="1">
    <location>
        <begin position="1"/>
        <end position="24"/>
    </location>
</feature>
<dbReference type="HOGENOM" id="CLU_441339_0_0_9"/>
<dbReference type="AlphaFoldDB" id="H6NBA6"/>
<dbReference type="EMBL" id="CP003235">
    <property type="protein sequence ID" value="AFC32074.1"/>
    <property type="molecule type" value="Genomic_DNA"/>
</dbReference>
<keyword evidence="3" id="KW-1185">Reference proteome</keyword>
<gene>
    <name evidence="2" type="ORF">PM3016_5371</name>
</gene>
<reference evidence="2 3" key="1">
    <citation type="journal article" date="2012" name="J. Bacteriol.">
        <title>Complete Genome Sequence of Paenibacillus mucilaginosus 3016, a Bacterium Functional as Microbial Fertilizer.</title>
        <authorList>
            <person name="Ma M."/>
            <person name="Wang Z."/>
            <person name="Li L."/>
            <person name="Jiang X."/>
            <person name="Guan D."/>
            <person name="Cao F."/>
            <person name="Chen H."/>
            <person name="Wang X."/>
            <person name="Shen D."/>
            <person name="Du B."/>
            <person name="Li J."/>
        </authorList>
    </citation>
    <scope>NUCLEOTIDE SEQUENCE [LARGE SCALE GENOMIC DNA]</scope>
    <source>
        <strain evidence="2 3">3016</strain>
    </source>
</reference>
<proteinExistence type="predicted"/>
<dbReference type="KEGG" id="pmq:PM3016_5371"/>
<sequence length="619" mass="65863">MNRKLKMTVASVILSASLVTPGYAALAAEAPAAETAVPAVVSYKLTDLLDFEVKAVLNEKVDEGTRLGVVVRLKNNSSSVTRVPDYELRVKSSDGTVYTLQPSAGSPKSIQPKATTEVGYISVVDRTDEITLTEVNWTDVDVYVYPKTETVIVAAPITGTVWQGSESLITDPKAVKKWSDAFVIPTLTSPIQYTPVNIKKESTQNGTVFVVQLLAYNPSAKKEEIPAFVIDGRNEEKVFAGSRVEQGALSLQPKEEKYIHFAIPTDQDTVLTSLNVLTEEQFGGAAAGSAGDSSAASAASAAGSSAGTAAGAGSTDAAAAGGGDAGAASAMSAVNTARSGYYVGRLNILLPAGPTDTRVVPYNLGDVMQFDKRSELIPAELDVSVAQFDMYENTEEGAKTVTAKFKLYNKSDKPVAVPTFQADLVSSDGYEYTGARQKISTAQILPKSAIMINYSYSVPLSEPGTDLGVKVQDPKLAAPYKTTIAAYKVPLQPSGDLNQTIVAYPYEVTLKILNLSYAYSAEGYVYSARPFVELKRQDLVQLDASSTGLLFELYDGLGSFIGTATKPFIGEGRLLPGENKLTFGGTNTQGSFPLMIKVYETFTTENGAVAKRLVGTFKQ</sequence>
<dbReference type="RefSeq" id="WP_014371530.1">
    <property type="nucleotide sequence ID" value="NC_016935.1"/>
</dbReference>